<accession>A0A930UCC0</accession>
<name>A0A930UCC0_9FLAO</name>
<dbReference type="EMBL" id="JADHEC010000018">
    <property type="protein sequence ID" value="MBF2708789.1"/>
    <property type="molecule type" value="Genomic_DNA"/>
</dbReference>
<reference evidence="2" key="1">
    <citation type="submission" date="2020-11" db="EMBL/GenBank/DDBJ databases">
        <title>Genome of Flavobacterium soyangense.</title>
        <authorList>
            <person name="Liu Q."/>
            <person name="Xin Y.-H."/>
        </authorList>
    </citation>
    <scope>NUCLEOTIDE SEQUENCE</scope>
    <source>
        <strain evidence="2">CGMCC 1.13493</strain>
    </source>
</reference>
<dbReference type="Proteomes" id="UP000646211">
    <property type="component" value="Unassembled WGS sequence"/>
</dbReference>
<evidence type="ECO:0000256" key="1">
    <source>
        <dbReference type="SAM" id="Phobius"/>
    </source>
</evidence>
<evidence type="ECO:0000313" key="3">
    <source>
        <dbReference type="Proteomes" id="UP000646211"/>
    </source>
</evidence>
<protein>
    <submittedName>
        <fullName evidence="2">Nucleotidyltransferase</fullName>
    </submittedName>
</protein>
<keyword evidence="1" id="KW-0472">Membrane</keyword>
<sequence length="298" mass="33278">MARTINVIQQEMLTRITADENLAGLNTTSKTAIWRLMVFVVAFSIWVLENLFDTHKKEVNDIIEAKMPHRPSWYRTKALAFQYGFDLLTARNEFGLLEDTDKFDNTGYTPEQIEASKVIKYAAVTKSGGQLFIKIATETAGVLAPIAPEVKTAFVAYMDDVADCGVKYLVVNHLPDRLILGMQIYRNPLVLKEFGMDIRTAKYPVEDAIKAYMKQLPFNGELVLAHLVDKLQQVEGVVITHIYNATFQAIDISTGLYNAPELIDVKTVPVAGYFDVGSINESTGEFESGNFSSVSYVV</sequence>
<comment type="caution">
    <text evidence="2">The sequence shown here is derived from an EMBL/GenBank/DDBJ whole genome shotgun (WGS) entry which is preliminary data.</text>
</comment>
<keyword evidence="1" id="KW-0812">Transmembrane</keyword>
<organism evidence="2 3">
    <name type="scientific">Flavobacterium soyangense</name>
    <dbReference type="NCBI Taxonomy" id="2023265"/>
    <lineage>
        <taxon>Bacteria</taxon>
        <taxon>Pseudomonadati</taxon>
        <taxon>Bacteroidota</taxon>
        <taxon>Flavobacteriia</taxon>
        <taxon>Flavobacteriales</taxon>
        <taxon>Flavobacteriaceae</taxon>
        <taxon>Flavobacterium</taxon>
    </lineage>
</organism>
<evidence type="ECO:0000313" key="2">
    <source>
        <dbReference type="EMBL" id="MBF2708789.1"/>
    </source>
</evidence>
<dbReference type="RefSeq" id="WP_194312041.1">
    <property type="nucleotide sequence ID" value="NZ_JADHEC010000018.1"/>
</dbReference>
<keyword evidence="3" id="KW-1185">Reference proteome</keyword>
<keyword evidence="1" id="KW-1133">Transmembrane helix</keyword>
<feature type="transmembrane region" description="Helical" evidence="1">
    <location>
        <begin position="32"/>
        <end position="52"/>
    </location>
</feature>
<gene>
    <name evidence="2" type="ORF">IR213_09325</name>
</gene>
<proteinExistence type="predicted"/>
<dbReference type="AlphaFoldDB" id="A0A930UCC0"/>